<gene>
    <name evidence="2" type="ORF">G2W53_016352</name>
</gene>
<evidence type="ECO:0000313" key="2">
    <source>
        <dbReference type="EMBL" id="KAF7825188.1"/>
    </source>
</evidence>
<dbReference type="Proteomes" id="UP000634136">
    <property type="component" value="Unassembled WGS sequence"/>
</dbReference>
<evidence type="ECO:0000313" key="3">
    <source>
        <dbReference type="Proteomes" id="UP000634136"/>
    </source>
</evidence>
<protein>
    <submittedName>
        <fullName evidence="2">Uncharacterized protein</fullName>
    </submittedName>
</protein>
<comment type="caution">
    <text evidence="2">The sequence shown here is derived from an EMBL/GenBank/DDBJ whole genome shotgun (WGS) entry which is preliminary data.</text>
</comment>
<dbReference type="AlphaFoldDB" id="A0A834TMS8"/>
<name>A0A834TMS8_9FABA</name>
<evidence type="ECO:0000256" key="1">
    <source>
        <dbReference type="SAM" id="MobiDB-lite"/>
    </source>
</evidence>
<dbReference type="OrthoDB" id="1001388at2759"/>
<dbReference type="EMBL" id="JAAIUW010000006">
    <property type="protein sequence ID" value="KAF7825188.1"/>
    <property type="molecule type" value="Genomic_DNA"/>
</dbReference>
<organism evidence="2 3">
    <name type="scientific">Senna tora</name>
    <dbReference type="NCBI Taxonomy" id="362788"/>
    <lineage>
        <taxon>Eukaryota</taxon>
        <taxon>Viridiplantae</taxon>
        <taxon>Streptophyta</taxon>
        <taxon>Embryophyta</taxon>
        <taxon>Tracheophyta</taxon>
        <taxon>Spermatophyta</taxon>
        <taxon>Magnoliopsida</taxon>
        <taxon>eudicotyledons</taxon>
        <taxon>Gunneridae</taxon>
        <taxon>Pentapetalae</taxon>
        <taxon>rosids</taxon>
        <taxon>fabids</taxon>
        <taxon>Fabales</taxon>
        <taxon>Fabaceae</taxon>
        <taxon>Caesalpinioideae</taxon>
        <taxon>Cassia clade</taxon>
        <taxon>Senna</taxon>
    </lineage>
</organism>
<keyword evidence="3" id="KW-1185">Reference proteome</keyword>
<accession>A0A834TMS8</accession>
<sequence>MWSSPAGFPIEEMERQFYQCIFYDKTELEKFRCGLWGLPPHCRSEGLATKLGGLVGEVMEVGLYIMPGENVHFMKALVRFDMKYLIRKVGHNDTECKKGKEDGSIMSKKLGPWIRAKGVGKRVDMGMKKNNRGIEGSGCVVENRGGKDDPNVNSNMMGGDTQVMSGMVIPTEPSVGKDASNVGKLTNIELSVEKKQRRVVREKGEHTSNLGHQETLFTGSYKSFGGAYWDQGDPKWRCTSFYGESMTGQRDNGWEMLKRLKDRESVPWIVLGDFNEVLSQDEHRSA</sequence>
<dbReference type="SUPFAM" id="SSF56219">
    <property type="entry name" value="DNase I-like"/>
    <property type="match status" value="1"/>
</dbReference>
<proteinExistence type="predicted"/>
<reference evidence="2" key="1">
    <citation type="submission" date="2020-09" db="EMBL/GenBank/DDBJ databases">
        <title>Genome-Enabled Discovery of Anthraquinone Biosynthesis in Senna tora.</title>
        <authorList>
            <person name="Kang S.-H."/>
            <person name="Pandey R.P."/>
            <person name="Lee C.-M."/>
            <person name="Sim J.-S."/>
            <person name="Jeong J.-T."/>
            <person name="Choi B.-S."/>
            <person name="Jung M."/>
            <person name="Ginzburg D."/>
            <person name="Zhao K."/>
            <person name="Won S.Y."/>
            <person name="Oh T.-J."/>
            <person name="Yu Y."/>
            <person name="Kim N.-H."/>
            <person name="Lee O.R."/>
            <person name="Lee T.-H."/>
            <person name="Bashyal P."/>
            <person name="Kim T.-S."/>
            <person name="Lee W.-H."/>
            <person name="Kawkins C."/>
            <person name="Kim C.-K."/>
            <person name="Kim J.S."/>
            <person name="Ahn B.O."/>
            <person name="Rhee S.Y."/>
            <person name="Sohng J.K."/>
        </authorList>
    </citation>
    <scope>NUCLEOTIDE SEQUENCE</scope>
    <source>
        <tissue evidence="2">Leaf</tissue>
    </source>
</reference>
<dbReference type="InterPro" id="IPR036691">
    <property type="entry name" value="Endo/exonu/phosph_ase_sf"/>
</dbReference>
<feature type="region of interest" description="Disordered" evidence="1">
    <location>
        <begin position="134"/>
        <end position="153"/>
    </location>
</feature>